<sequence length="182" mass="21060">MSGIDWAGNPEATHFDPVDQNFLREVGSALLLFNKNKGWTVPVHTSYGFTIEDCHRPLIKRPEWDGEGPPPVGTICEVLWNESRLEYFKTKIFGINEHGQPIHRFEEGPKKYEFQADVLRTASGTQVFMLLKTPEQIEEEERSEFARTLIKDLKIGLDSEYNAYYEIGEELYRLGYRKQEAS</sequence>
<organism evidence="1 2">
    <name type="scientific">Pseudomonas putida</name>
    <name type="common">Arthrobacter siderocapsulatus</name>
    <dbReference type="NCBI Taxonomy" id="303"/>
    <lineage>
        <taxon>Bacteria</taxon>
        <taxon>Pseudomonadati</taxon>
        <taxon>Pseudomonadota</taxon>
        <taxon>Gammaproteobacteria</taxon>
        <taxon>Pseudomonadales</taxon>
        <taxon>Pseudomonadaceae</taxon>
        <taxon>Pseudomonas</taxon>
    </lineage>
</organism>
<evidence type="ECO:0000313" key="1">
    <source>
        <dbReference type="EMBL" id="QOD00331.1"/>
    </source>
</evidence>
<dbReference type="AlphaFoldDB" id="A0ABD7BIW4"/>
<protein>
    <submittedName>
        <fullName evidence="1">Uncharacterized protein</fullName>
    </submittedName>
</protein>
<evidence type="ECO:0000313" key="2">
    <source>
        <dbReference type="Proteomes" id="UP000516786"/>
    </source>
</evidence>
<reference evidence="1 2" key="1">
    <citation type="submission" date="2020-09" db="EMBL/GenBank/DDBJ databases">
        <title>Co-existence of a novel multidrug-resistance efflux pump with carbapenem resistance gene blaVIM-2 in one megaplasmid in Pseudomonas putida.</title>
        <authorList>
            <person name="Peng K."/>
            <person name="Li R."/>
        </authorList>
    </citation>
    <scope>NUCLEOTIDE SEQUENCE [LARGE SCALE GENOMIC DNA]</scope>
    <source>
        <strain evidence="1 2">ZXPA-20</strain>
    </source>
</reference>
<dbReference type="RefSeq" id="WP_191087571.1">
    <property type="nucleotide sequence ID" value="NZ_BSKH01000035.1"/>
</dbReference>
<name>A0ABD7BIW4_PSEPU</name>
<dbReference type="Proteomes" id="UP000516786">
    <property type="component" value="Chromosome"/>
</dbReference>
<proteinExistence type="predicted"/>
<accession>A0ABD7BIW4</accession>
<dbReference type="EMBL" id="CP061723">
    <property type="protein sequence ID" value="QOD00331.1"/>
    <property type="molecule type" value="Genomic_DNA"/>
</dbReference>
<gene>
    <name evidence="1" type="ORF">ID616_11840</name>
</gene>